<reference evidence="2 5" key="1">
    <citation type="submission" date="2018-09" db="EMBL/GenBank/DDBJ databases">
        <title>Roseomonas sp. nov., isolated from feces of Tibetan antelopes in the Qinghai-Tibet plateau, China.</title>
        <authorList>
            <person name="Tian Z."/>
        </authorList>
    </citation>
    <scope>NUCLEOTIDE SEQUENCE [LARGE SCALE GENOMIC DNA]</scope>
    <source>
        <strain evidence="3 4">Z23</strain>
        <strain evidence="2 5">Z24</strain>
    </source>
</reference>
<keyword evidence="4" id="KW-1185">Reference proteome</keyword>
<dbReference type="InParanoid" id="A0A3A9JNN4"/>
<evidence type="ECO:0000313" key="5">
    <source>
        <dbReference type="Proteomes" id="UP000278036"/>
    </source>
</evidence>
<dbReference type="Proteomes" id="UP000278036">
    <property type="component" value="Unassembled WGS sequence"/>
</dbReference>
<sequence>MTDEQVKAAEAQGCRFVEATEAQVRQFSMQRRVFQIGDKPYLATREDGFYETAGTLMARVAEVLRQQEASAPAEEPVAEEAAEVPQAEETAAADETPEAEAAAPAEEAPEPEAVPEADEAPEAAEPAPIELAKEAPAPVPATVPSSADQPSAVLSAMKTIAKGYARGHQVDAAQLSTLLTTVHRTLSGLQASHPRHPRSGPG</sequence>
<evidence type="ECO:0000256" key="1">
    <source>
        <dbReference type="SAM" id="MobiDB-lite"/>
    </source>
</evidence>
<feature type="region of interest" description="Disordered" evidence="1">
    <location>
        <begin position="67"/>
        <end position="149"/>
    </location>
</feature>
<dbReference type="EMBL" id="RFLX01000004">
    <property type="protein sequence ID" value="RMI25752.1"/>
    <property type="molecule type" value="Genomic_DNA"/>
</dbReference>
<gene>
    <name evidence="2" type="ORF">D6Z83_20890</name>
    <name evidence="3" type="ORF">EBE87_08620</name>
</gene>
<dbReference type="Proteomes" id="UP000274097">
    <property type="component" value="Unassembled WGS sequence"/>
</dbReference>
<protein>
    <submittedName>
        <fullName evidence="2">Uncharacterized protein</fullName>
    </submittedName>
</protein>
<organism evidence="2 5">
    <name type="scientific">Teichococcus wenyumeiae</name>
    <dbReference type="NCBI Taxonomy" id="2478470"/>
    <lineage>
        <taxon>Bacteria</taxon>
        <taxon>Pseudomonadati</taxon>
        <taxon>Pseudomonadota</taxon>
        <taxon>Alphaproteobacteria</taxon>
        <taxon>Acetobacterales</taxon>
        <taxon>Roseomonadaceae</taxon>
        <taxon>Roseomonas</taxon>
    </lineage>
</organism>
<evidence type="ECO:0000313" key="4">
    <source>
        <dbReference type="Proteomes" id="UP000274097"/>
    </source>
</evidence>
<accession>A0A3A9JNN4</accession>
<proteinExistence type="predicted"/>
<feature type="compositionally biased region" description="Low complexity" evidence="1">
    <location>
        <begin position="123"/>
        <end position="147"/>
    </location>
</feature>
<comment type="caution">
    <text evidence="2">The sequence shown here is derived from an EMBL/GenBank/DDBJ whole genome shotgun (WGS) entry which is preliminary data.</text>
</comment>
<evidence type="ECO:0000313" key="3">
    <source>
        <dbReference type="EMBL" id="RMI25752.1"/>
    </source>
</evidence>
<feature type="compositionally biased region" description="Acidic residues" evidence="1">
    <location>
        <begin position="107"/>
        <end position="122"/>
    </location>
</feature>
<dbReference type="AlphaFoldDB" id="A0A3A9JNN4"/>
<dbReference type="EMBL" id="RAQU01000173">
    <property type="protein sequence ID" value="RKK02218.1"/>
    <property type="molecule type" value="Genomic_DNA"/>
</dbReference>
<evidence type="ECO:0000313" key="2">
    <source>
        <dbReference type="EMBL" id="RKK02218.1"/>
    </source>
</evidence>
<name>A0A3A9JNN4_9PROT</name>